<organism evidence="2">
    <name type="scientific">Japanese iris necrotic ring virus</name>
    <dbReference type="NCBI Taxonomy" id="77344"/>
    <lineage>
        <taxon>Viruses</taxon>
        <taxon>Riboviria</taxon>
        <taxon>Orthornavirae</taxon>
        <taxon>Kitrinoviricota</taxon>
        <taxon>Tolucaviricetes</taxon>
        <taxon>Tolivirales</taxon>
        <taxon>Tombusviridae</taxon>
        <taxon>Procedovirinae</taxon>
        <taxon>Betacarmovirus</taxon>
        <taxon>Betacarmovirus iridis</taxon>
    </lineage>
</organism>
<feature type="transmembrane region" description="Helical" evidence="1">
    <location>
        <begin position="21"/>
        <end position="37"/>
    </location>
</feature>
<protein>
    <submittedName>
        <fullName evidence="2">p12</fullName>
    </submittedName>
</protein>
<keyword evidence="1" id="KW-0472">Membrane</keyword>
<feature type="transmembrane region" description="Helical" evidence="1">
    <location>
        <begin position="57"/>
        <end position="74"/>
    </location>
</feature>
<dbReference type="EMBL" id="JQ807998">
    <property type="protein sequence ID" value="AFL55713.1"/>
    <property type="molecule type" value="Genomic_RNA"/>
</dbReference>
<name>I3XIH0_9TOMB</name>
<keyword evidence="1" id="KW-0812">Transmembrane</keyword>
<evidence type="ECO:0000256" key="1">
    <source>
        <dbReference type="SAM" id="Phobius"/>
    </source>
</evidence>
<keyword evidence="1" id="KW-1133">Transmembrane helix</keyword>
<accession>I3XIH0</accession>
<evidence type="ECO:0000313" key="2">
    <source>
        <dbReference type="EMBL" id="AFL55713.1"/>
    </source>
</evidence>
<proteinExistence type="predicted"/>
<sequence length="109" mass="12406">MAGALRRLRGLSLGILRCLRLVMLLVGKLLVVFGHKWPKQSTTRTISISEPLWDNDILIILVLALSFTLIYIFAQQQPIYHHYHTDNNLKTQYITIGTESSKKTEQNGA</sequence>
<reference evidence="2" key="1">
    <citation type="journal article" date="2012" name="Australas. Plant Dis. Notes">
        <title>First report of an isolate of Japanese iris necrotic ring virus from Australia.</title>
        <authorList>
            <person name="Wylie S.J."/>
            <person name="Li H."/>
            <person name="Jones M.G.K."/>
        </authorList>
    </citation>
    <scope>NUCLEOTIDE SEQUENCE</scope>
    <source>
        <strain evidence="2">Marijiniup10</strain>
    </source>
</reference>